<dbReference type="InterPro" id="IPR001559">
    <property type="entry name" value="Phosphotriesterase"/>
</dbReference>
<evidence type="ECO:0000256" key="1">
    <source>
        <dbReference type="ARBA" id="ARBA00022723"/>
    </source>
</evidence>
<dbReference type="AlphaFoldDB" id="K8ZNQ8"/>
<dbReference type="Pfam" id="PF02126">
    <property type="entry name" value="PTE"/>
    <property type="match status" value="1"/>
</dbReference>
<reference evidence="6 7" key="1">
    <citation type="journal article" date="2013" name="Genome Announc.">
        <title>Draft Genome Sequence of Catellicoccus marimammalium, a Novel Species Commonly Found in Gull Feces.</title>
        <authorList>
            <person name="Weigand M.R."/>
            <person name="Ryu H."/>
            <person name="Bozcek L."/>
            <person name="Konstantinidis K.T."/>
            <person name="Santo Domingo J.W."/>
        </authorList>
    </citation>
    <scope>NUCLEOTIDE SEQUENCE [LARGE SCALE GENOMIC DNA]</scope>
    <source>
        <strain evidence="6 7">M35/04/3</strain>
    </source>
</reference>
<keyword evidence="1 4" id="KW-0479">Metal-binding</keyword>
<dbReference type="GO" id="GO:0008270">
    <property type="term" value="F:zinc ion binding"/>
    <property type="evidence" value="ECO:0007669"/>
    <property type="project" value="InterPro"/>
</dbReference>
<organism evidence="6 7">
    <name type="scientific">Catellicoccus marimammalium M35/04/3</name>
    <dbReference type="NCBI Taxonomy" id="1234409"/>
    <lineage>
        <taxon>Bacteria</taxon>
        <taxon>Bacillati</taxon>
        <taxon>Bacillota</taxon>
        <taxon>Bacilli</taxon>
        <taxon>Lactobacillales</taxon>
        <taxon>Enterococcaceae</taxon>
        <taxon>Catellicoccus</taxon>
    </lineage>
</organism>
<feature type="binding site" evidence="4">
    <location>
        <position position="23"/>
    </location>
    <ligand>
        <name>Zn(2+)</name>
        <dbReference type="ChEBI" id="CHEBI:29105"/>
        <label>1</label>
    </ligand>
</feature>
<evidence type="ECO:0000256" key="2">
    <source>
        <dbReference type="ARBA" id="ARBA00022801"/>
    </source>
</evidence>
<dbReference type="RefSeq" id="WP_009489713.1">
    <property type="nucleotide sequence ID" value="NZ_AMYT01000017.1"/>
</dbReference>
<dbReference type="InterPro" id="IPR032466">
    <property type="entry name" value="Metal_Hydrolase"/>
</dbReference>
<name>K8ZNQ8_9ENTE</name>
<dbReference type="EMBL" id="AMYT01000017">
    <property type="protein sequence ID" value="EKU27231.1"/>
    <property type="molecule type" value="Genomic_DNA"/>
</dbReference>
<protein>
    <submittedName>
        <fullName evidence="6">Aryldialkylphosphatase</fullName>
        <ecNumber evidence="6">3.1.8.1</ecNumber>
    </submittedName>
</protein>
<feature type="binding site" evidence="4">
    <location>
        <position position="255"/>
    </location>
    <ligand>
        <name>Zn(2+)</name>
        <dbReference type="ChEBI" id="CHEBI:29105"/>
        <label>1</label>
    </ligand>
</feature>
<dbReference type="PATRIC" id="fig|1234409.3.peg.512"/>
<proteinExistence type="inferred from homology"/>
<comment type="cofactor">
    <cofactor evidence="4">
        <name>a divalent metal cation</name>
        <dbReference type="ChEBI" id="CHEBI:60240"/>
    </cofactor>
    <text evidence="4">Binds 2 divalent metal cations per subunit.</text>
</comment>
<sequence>MKIHTVNGDIDSTELGITLMHEHITYADWVMRANFGYHFCEPDLIVEAAVEQFSKLKKYGVKTVVDASVPNIGRDVHLIKEVSERTGLNFIVSSGFYYQQEPALEYRPEDQIYELLLEECTNGVVDSNIIPGIMKAATGPEGVTPYTEKLHRAIGRVATKLNLPIFSHHHPDTKCGNKILDILEDVGVPANKIIIGHTGDTNDLDYIESLLKRGCYIGMDRFGYCDMGNDLEHRVQTIATLCDKGYADQMFLSHDLAVFIGVYDYWPEFAKNELFNPKIDYTFLFEQALPKMKALGVSDQQILQMLEQNPKNIFEA</sequence>
<feature type="binding site" evidence="4">
    <location>
        <position position="168"/>
    </location>
    <ligand>
        <name>Zn(2+)</name>
        <dbReference type="ChEBI" id="CHEBI:29105"/>
        <label>2</label>
    </ligand>
</feature>
<evidence type="ECO:0000256" key="4">
    <source>
        <dbReference type="PIRSR" id="PIRSR601559-51"/>
    </source>
</evidence>
<gene>
    <name evidence="6" type="ORF">C683_0562</name>
</gene>
<comment type="similarity">
    <text evidence="5">Belongs to the metallo-dependent hydrolases superfamily. Phosphotriesterase family.</text>
</comment>
<evidence type="ECO:0000313" key="7">
    <source>
        <dbReference type="Proteomes" id="UP000016057"/>
    </source>
</evidence>
<evidence type="ECO:0000313" key="6">
    <source>
        <dbReference type="EMBL" id="EKU27231.1"/>
    </source>
</evidence>
<accession>K8ZNQ8</accession>
<dbReference type="Proteomes" id="UP000016057">
    <property type="component" value="Unassembled WGS sequence"/>
</dbReference>
<feature type="binding site" description="via carbamate group" evidence="4">
    <location>
        <position position="135"/>
    </location>
    <ligand>
        <name>Zn(2+)</name>
        <dbReference type="ChEBI" id="CHEBI:29105"/>
        <label>1</label>
    </ligand>
</feature>
<feature type="binding site" evidence="4">
    <location>
        <position position="21"/>
    </location>
    <ligand>
        <name>Zn(2+)</name>
        <dbReference type="ChEBI" id="CHEBI:29105"/>
        <label>1</label>
    </ligand>
</feature>
<feature type="binding site" description="via carbamate group" evidence="4">
    <location>
        <position position="135"/>
    </location>
    <ligand>
        <name>Zn(2+)</name>
        <dbReference type="ChEBI" id="CHEBI:29105"/>
        <label>2</label>
    </ligand>
</feature>
<dbReference type="GO" id="GO:0004063">
    <property type="term" value="F:aryldialkylphosphatase activity"/>
    <property type="evidence" value="ECO:0007669"/>
    <property type="project" value="UniProtKB-EC"/>
</dbReference>
<keyword evidence="2 6" id="KW-0378">Hydrolase</keyword>
<evidence type="ECO:0000256" key="3">
    <source>
        <dbReference type="PIRSR" id="PIRSR601559-50"/>
    </source>
</evidence>
<dbReference type="InterPro" id="IPR017947">
    <property type="entry name" value="AryldialkylPase_Zn-BS"/>
</dbReference>
<dbReference type="eggNOG" id="COG1735">
    <property type="taxonomic scope" value="Bacteria"/>
</dbReference>
<evidence type="ECO:0000256" key="5">
    <source>
        <dbReference type="PROSITE-ProRule" id="PRU00679"/>
    </source>
</evidence>
<comment type="caution">
    <text evidence="6">The sequence shown here is derived from an EMBL/GenBank/DDBJ whole genome shotgun (WGS) entry which is preliminary data.</text>
</comment>
<dbReference type="PROSITE" id="PS01322">
    <property type="entry name" value="PHOSPHOTRIESTERASE_1"/>
    <property type="match status" value="1"/>
</dbReference>
<dbReference type="PANTHER" id="PTHR10819">
    <property type="entry name" value="PHOSPHOTRIESTERASE-RELATED"/>
    <property type="match status" value="1"/>
</dbReference>
<feature type="modified residue" description="N6-carboxylysine" evidence="3 5">
    <location>
        <position position="135"/>
    </location>
</feature>
<dbReference type="PROSITE" id="PS51347">
    <property type="entry name" value="PHOSPHOTRIESTERASE_2"/>
    <property type="match status" value="1"/>
</dbReference>
<dbReference type="PANTHER" id="PTHR10819:SF3">
    <property type="entry name" value="PHOSPHOTRIESTERASE-RELATED PROTEIN"/>
    <property type="match status" value="1"/>
</dbReference>
<keyword evidence="7" id="KW-1185">Reference proteome</keyword>
<dbReference type="Gene3D" id="3.20.20.140">
    <property type="entry name" value="Metal-dependent hydrolases"/>
    <property type="match status" value="1"/>
</dbReference>
<dbReference type="EC" id="3.1.8.1" evidence="6"/>
<dbReference type="OrthoDB" id="105927at2"/>
<dbReference type="SUPFAM" id="SSF51556">
    <property type="entry name" value="Metallo-dependent hydrolases"/>
    <property type="match status" value="1"/>
</dbReference>
<feature type="binding site" evidence="4">
    <location>
        <position position="197"/>
    </location>
    <ligand>
        <name>Zn(2+)</name>
        <dbReference type="ChEBI" id="CHEBI:29105"/>
        <label>2</label>
    </ligand>
</feature>